<dbReference type="PANTHER" id="PTHR30329:SF21">
    <property type="entry name" value="LIPOPROTEIN YIAD-RELATED"/>
    <property type="match status" value="1"/>
</dbReference>
<protein>
    <submittedName>
        <fullName evidence="10">OmpA family protein</fullName>
    </submittedName>
</protein>
<evidence type="ECO:0000256" key="3">
    <source>
        <dbReference type="ARBA" id="ARBA00022475"/>
    </source>
</evidence>
<dbReference type="PANTHER" id="PTHR30329">
    <property type="entry name" value="STATOR ELEMENT OF FLAGELLAR MOTOR COMPLEX"/>
    <property type="match status" value="1"/>
</dbReference>
<dbReference type="Pfam" id="PF13677">
    <property type="entry name" value="MotB_plug"/>
    <property type="match status" value="1"/>
</dbReference>
<comment type="subcellular location">
    <subcellularLocation>
        <location evidence="1">Cell membrane</location>
        <topology evidence="1">Single-pass membrane protein</topology>
    </subcellularLocation>
</comment>
<keyword evidence="5 8" id="KW-1133">Transmembrane helix</keyword>
<comment type="caution">
    <text evidence="10">The sequence shown here is derived from an EMBL/GenBank/DDBJ whole genome shotgun (WGS) entry which is preliminary data.</text>
</comment>
<feature type="domain" description="OmpA-like" evidence="9">
    <location>
        <begin position="82"/>
        <end position="214"/>
    </location>
</feature>
<dbReference type="PROSITE" id="PS51123">
    <property type="entry name" value="OMPA_2"/>
    <property type="match status" value="1"/>
</dbReference>
<keyword evidence="12" id="KW-1185">Reference proteome</keyword>
<dbReference type="InterPro" id="IPR025713">
    <property type="entry name" value="MotB-like_N_dom"/>
</dbReference>
<evidence type="ECO:0000256" key="4">
    <source>
        <dbReference type="ARBA" id="ARBA00022692"/>
    </source>
</evidence>
<feature type="transmembrane region" description="Helical" evidence="8">
    <location>
        <begin position="21"/>
        <end position="46"/>
    </location>
</feature>
<dbReference type="GO" id="GO:0005886">
    <property type="term" value="C:plasma membrane"/>
    <property type="evidence" value="ECO:0007669"/>
    <property type="project" value="UniProtKB-SubCell"/>
</dbReference>
<evidence type="ECO:0000259" key="9">
    <source>
        <dbReference type="PROSITE" id="PS51123"/>
    </source>
</evidence>
<keyword evidence="3" id="KW-1003">Cell membrane</keyword>
<evidence type="ECO:0000256" key="5">
    <source>
        <dbReference type="ARBA" id="ARBA00022989"/>
    </source>
</evidence>
<evidence type="ECO:0000313" key="11">
    <source>
        <dbReference type="EMBL" id="MBS7455706.1"/>
    </source>
</evidence>
<evidence type="ECO:0000256" key="2">
    <source>
        <dbReference type="ARBA" id="ARBA00008914"/>
    </source>
</evidence>
<comment type="similarity">
    <text evidence="2">Belongs to the MotB family.</text>
</comment>
<organism evidence="10">
    <name type="scientific">Coralloluteibacterium stylophorae</name>
    <dbReference type="NCBI Taxonomy" id="1776034"/>
    <lineage>
        <taxon>Bacteria</taxon>
        <taxon>Pseudomonadati</taxon>
        <taxon>Pseudomonadota</taxon>
        <taxon>Gammaproteobacteria</taxon>
        <taxon>Lysobacterales</taxon>
        <taxon>Lysobacteraceae</taxon>
        <taxon>Coralloluteibacterium</taxon>
    </lineage>
</organism>
<proteinExistence type="inferred from homology"/>
<dbReference type="InterPro" id="IPR006665">
    <property type="entry name" value="OmpA-like"/>
</dbReference>
<evidence type="ECO:0000313" key="10">
    <source>
        <dbReference type="EMBL" id="MBR0563424.1"/>
    </source>
</evidence>
<evidence type="ECO:0000256" key="7">
    <source>
        <dbReference type="PROSITE-ProRule" id="PRU00473"/>
    </source>
</evidence>
<dbReference type="InterPro" id="IPR036737">
    <property type="entry name" value="OmpA-like_sf"/>
</dbReference>
<reference evidence="10" key="2">
    <citation type="submission" date="2021-04" db="EMBL/GenBank/DDBJ databases">
        <authorList>
            <person name="Karlyshev A.V."/>
        </authorList>
    </citation>
    <scope>NUCLEOTIDE SEQUENCE</scope>
    <source>
        <strain evidence="10">LMG 29479</strain>
    </source>
</reference>
<sequence length="238" mass="26511">MLGAMARPRRRGKDDGEKPFWISYADLMTAMMVLFLSAMAVTIAAVTRVVEGPAEARAREIKAVCEELERELGDVPDIRINCADHRISFGDVGRFAVNSYRLPVEADAALARLVPAVLDAADGELGRRWLKQVVVEGYTDTVGGYLYNLHLSLQRSEWVLCLLMDPAKNAQLELTPAQLERVRRLFLAGGVSFNNQRQTADESRRVELRIQFYGLGEEHASPHVDADTQAPEGDRCQL</sequence>
<evidence type="ECO:0000313" key="12">
    <source>
        <dbReference type="Proteomes" id="UP000675747"/>
    </source>
</evidence>
<accession>A0A8J8AZ68</accession>
<dbReference type="SUPFAM" id="SSF103088">
    <property type="entry name" value="OmpA-like"/>
    <property type="match status" value="1"/>
</dbReference>
<reference evidence="11 12" key="1">
    <citation type="journal article" date="2021" name="Microbiol. Resour. Announc.">
        <title>Draft Genome Sequence of Coralloluteibacterium stylophorae LMG 29479T.</title>
        <authorList>
            <person name="Karlyshev A.V."/>
            <person name="Kudryashova E.B."/>
            <person name="Ariskina E.V."/>
            <person name="Conroy A.P."/>
            <person name="Abidueva E.Y."/>
        </authorList>
    </citation>
    <scope>NUCLEOTIDE SEQUENCE [LARGE SCALE GENOMIC DNA]</scope>
    <source>
        <strain evidence="11 12">LMG 29479</strain>
    </source>
</reference>
<keyword evidence="6 7" id="KW-0472">Membrane</keyword>
<dbReference type="AlphaFoldDB" id="A0A8J8AZ68"/>
<dbReference type="Gene3D" id="3.30.1330.60">
    <property type="entry name" value="OmpA-like domain"/>
    <property type="match status" value="1"/>
</dbReference>
<dbReference type="InterPro" id="IPR050330">
    <property type="entry name" value="Bact_OuterMem_StrucFunc"/>
</dbReference>
<evidence type="ECO:0000256" key="6">
    <source>
        <dbReference type="ARBA" id="ARBA00023136"/>
    </source>
</evidence>
<evidence type="ECO:0000256" key="1">
    <source>
        <dbReference type="ARBA" id="ARBA00004162"/>
    </source>
</evidence>
<keyword evidence="4 8" id="KW-0812">Transmembrane</keyword>
<evidence type="ECO:0000256" key="8">
    <source>
        <dbReference type="SAM" id="Phobius"/>
    </source>
</evidence>
<dbReference type="Proteomes" id="UP000675747">
    <property type="component" value="Unassembled WGS sequence"/>
</dbReference>
<name>A0A8J8AZ68_9GAMM</name>
<dbReference type="EMBL" id="JAGQFT010000130">
    <property type="protein sequence ID" value="MBR0563424.1"/>
    <property type="molecule type" value="Genomic_DNA"/>
</dbReference>
<gene>
    <name evidence="11" type="ORF">KB893_000965</name>
    <name evidence="10" type="ORF">KB893_13000</name>
</gene>
<dbReference type="EMBL" id="JAGQFT020000001">
    <property type="protein sequence ID" value="MBS7455706.1"/>
    <property type="molecule type" value="Genomic_DNA"/>
</dbReference>